<organism evidence="6 7">
    <name type="scientific">Cellulomonas triticagri</name>
    <dbReference type="NCBI Taxonomy" id="2483352"/>
    <lineage>
        <taxon>Bacteria</taxon>
        <taxon>Bacillati</taxon>
        <taxon>Actinomycetota</taxon>
        <taxon>Actinomycetes</taxon>
        <taxon>Micrococcales</taxon>
        <taxon>Cellulomonadaceae</taxon>
        <taxon>Cellulomonas</taxon>
    </lineage>
</organism>
<dbReference type="PANTHER" id="PTHR43335">
    <property type="entry name" value="ABC TRANSPORTER, ATP-BINDING PROTEIN"/>
    <property type="match status" value="1"/>
</dbReference>
<dbReference type="Proteomes" id="UP000269289">
    <property type="component" value="Unassembled WGS sequence"/>
</dbReference>
<dbReference type="AlphaFoldDB" id="A0A3M2J3G1"/>
<evidence type="ECO:0000256" key="3">
    <source>
        <dbReference type="ARBA" id="ARBA00022741"/>
    </source>
</evidence>
<keyword evidence="3" id="KW-0547">Nucleotide-binding</keyword>
<dbReference type="SMART" id="SM00382">
    <property type="entry name" value="AAA"/>
    <property type="match status" value="1"/>
</dbReference>
<evidence type="ECO:0000256" key="2">
    <source>
        <dbReference type="ARBA" id="ARBA00022448"/>
    </source>
</evidence>
<protein>
    <submittedName>
        <fullName evidence="6">ATP-binding cassette domain-containing protein</fullName>
    </submittedName>
</protein>
<dbReference type="PANTHER" id="PTHR43335:SF2">
    <property type="entry name" value="ABC TRANSPORTER, ATP-BINDING PROTEIN"/>
    <property type="match status" value="1"/>
</dbReference>
<dbReference type="GO" id="GO:0016887">
    <property type="term" value="F:ATP hydrolysis activity"/>
    <property type="evidence" value="ECO:0007669"/>
    <property type="project" value="InterPro"/>
</dbReference>
<keyword evidence="2" id="KW-0813">Transport</keyword>
<feature type="domain" description="ABC transporter" evidence="5">
    <location>
        <begin position="2"/>
        <end position="234"/>
    </location>
</feature>
<dbReference type="RefSeq" id="WP_122150630.1">
    <property type="nucleotide sequence ID" value="NZ_RFFI01000103.1"/>
</dbReference>
<evidence type="ECO:0000256" key="4">
    <source>
        <dbReference type="ARBA" id="ARBA00022840"/>
    </source>
</evidence>
<keyword evidence="7" id="KW-1185">Reference proteome</keyword>
<evidence type="ECO:0000259" key="5">
    <source>
        <dbReference type="PROSITE" id="PS50893"/>
    </source>
</evidence>
<dbReference type="Pfam" id="PF00005">
    <property type="entry name" value="ABC_tran"/>
    <property type="match status" value="1"/>
</dbReference>
<comment type="similarity">
    <text evidence="1">Belongs to the ABC transporter superfamily.</text>
</comment>
<evidence type="ECO:0000256" key="1">
    <source>
        <dbReference type="ARBA" id="ARBA00005417"/>
    </source>
</evidence>
<keyword evidence="4 6" id="KW-0067">ATP-binding</keyword>
<dbReference type="InterPro" id="IPR003439">
    <property type="entry name" value="ABC_transporter-like_ATP-bd"/>
</dbReference>
<gene>
    <name evidence="6" type="ORF">EBM89_15895</name>
</gene>
<dbReference type="GO" id="GO:0005524">
    <property type="term" value="F:ATP binding"/>
    <property type="evidence" value="ECO:0007669"/>
    <property type="project" value="UniProtKB-KW"/>
</dbReference>
<dbReference type="EMBL" id="RFFI01000103">
    <property type="protein sequence ID" value="RMI06601.1"/>
    <property type="molecule type" value="Genomic_DNA"/>
</dbReference>
<proteinExistence type="inferred from homology"/>
<reference evidence="6 7" key="1">
    <citation type="submission" date="2018-10" db="EMBL/GenBank/DDBJ databases">
        <title>Isolation, diversity and antifungal activity of actinobacteria from wheat.</title>
        <authorList>
            <person name="Han C."/>
        </authorList>
    </citation>
    <scope>NUCLEOTIDE SEQUENCE [LARGE SCALE GENOMIC DNA]</scope>
    <source>
        <strain evidence="6 7">NEAU-YY56</strain>
    </source>
</reference>
<evidence type="ECO:0000313" key="7">
    <source>
        <dbReference type="Proteomes" id="UP000269289"/>
    </source>
</evidence>
<dbReference type="PROSITE" id="PS00211">
    <property type="entry name" value="ABC_TRANSPORTER_1"/>
    <property type="match status" value="1"/>
</dbReference>
<evidence type="ECO:0000313" key="6">
    <source>
        <dbReference type="EMBL" id="RMI06601.1"/>
    </source>
</evidence>
<dbReference type="SUPFAM" id="SSF52540">
    <property type="entry name" value="P-loop containing nucleoside triphosphate hydrolases"/>
    <property type="match status" value="1"/>
</dbReference>
<comment type="caution">
    <text evidence="6">The sequence shown here is derived from an EMBL/GenBank/DDBJ whole genome shotgun (WGS) entry which is preliminary data.</text>
</comment>
<accession>A0A3M2J3G1</accession>
<dbReference type="InterPro" id="IPR003593">
    <property type="entry name" value="AAA+_ATPase"/>
</dbReference>
<dbReference type="PROSITE" id="PS50893">
    <property type="entry name" value="ABC_TRANSPORTER_2"/>
    <property type="match status" value="1"/>
</dbReference>
<dbReference type="Gene3D" id="3.40.50.300">
    <property type="entry name" value="P-loop containing nucleotide triphosphate hydrolases"/>
    <property type="match status" value="1"/>
</dbReference>
<sequence length="250" mass="26431">MLRLDGVSRRYIGAERAALDSVSWQLRPGVTGLVGSNGAGKSTLMRILTGSDAPSEGTVEWAGLDLASASGRTALHRELGYLPQEFTVDRGARCGDVLAYIAWLKEIPRADSAGEVDRVLGAVGLADRRRTRVSSLSGGMRQRLGVAQALLGRPTVLVLDEPTAGLDPRQRRIVRDLLVQEARRASVLVSTHLIEEVAALGGQVALLDEGRLRFTGSVAELAGRGGGTADSVGALEQGIWAVLDETEVDG</sequence>
<name>A0A3M2J3G1_9CELL</name>
<dbReference type="InterPro" id="IPR017871">
    <property type="entry name" value="ABC_transporter-like_CS"/>
</dbReference>
<dbReference type="InterPro" id="IPR027417">
    <property type="entry name" value="P-loop_NTPase"/>
</dbReference>